<keyword evidence="5" id="KW-1185">Reference proteome</keyword>
<dbReference type="InterPro" id="IPR036907">
    <property type="entry name" value="5'-Nucleotdase_C_sf"/>
</dbReference>
<dbReference type="InterPro" id="IPR006179">
    <property type="entry name" value="5_nucleotidase/apyrase"/>
</dbReference>
<evidence type="ECO:0000256" key="1">
    <source>
        <dbReference type="SAM" id="SignalP"/>
    </source>
</evidence>
<dbReference type="GeneID" id="28726834"/>
<dbReference type="GO" id="GO:0009166">
    <property type="term" value="P:nucleotide catabolic process"/>
    <property type="evidence" value="ECO:0007669"/>
    <property type="project" value="InterPro"/>
</dbReference>
<dbReference type="RefSeq" id="XP_017990628.1">
    <property type="nucleotide sequence ID" value="XM_018134959.1"/>
</dbReference>
<name>A0A0M8MI89_9BASI</name>
<dbReference type="Gene3D" id="3.90.780.10">
    <property type="entry name" value="5'-Nucleotidase, C-terminal domain"/>
    <property type="match status" value="1"/>
</dbReference>
<keyword evidence="1" id="KW-0732">Signal</keyword>
<sequence>MVWRVWTVVLACVVHVYASVWDAEAFGRGRLPRDDDRIRALEWGQLQVLHTTDIHGWYQGHQKLSPPEPNYSGDWGDWISFAHHMRRQARKRGVDLLLVDTGDLHDGNGLSDAFPASSPSDPAFKYAVNGHVSNEIFAMADYDLLTIGNHELYNFSVAQDVYENFAPHWGDRYLTSNVNITLPDDDGTLRSRPIGQRYTRFRTPMQRLQIQAYGVLFHFQLGAAGITVQDPVEMVREPWFQASLREPSHVDAFVIAGHMPVTGHDGWDAVHAAIREVWPTTPILMLAGHTHVRDCRMMDEYSMVLESGRYMETIGWMSVSNVSATPPTWSRRYIDANPRNYAVHAQVGHAGRLSTQRGRFARAAMDAVAAAWNLTQLYGLVPRDYFLDRVPYGDKEALLTLLGEQVLPMVVRPANPRHKHTPTLVLINSGSQRFDVLAGPFTKNDHPFRDDFLFIKNVPWRAAKQLVGGLNQRGAEHNEQPGAMHPAQGAVDSIFHRYIGRQFTTYWTRILGAASETSTSPPPVASGRPEAARRLEDMLSEIAAHPELADTLPYLQHDPARGRVPSLGYVTVDSCPGIGDDTEHTPVPYSAAQPDYIASEPAPLPSDEETLVDVVFVDFILKPVVHLLSMWDPSRTYTVDEAQRWGDVSTQWLYPDYADVAWHPASWDEAWAAMDEAATRDGYPPLAQFDAYEGDPYAPVVAARHAASLVFQGTP</sequence>
<dbReference type="GO" id="GO:0005576">
    <property type="term" value="C:extracellular region"/>
    <property type="evidence" value="ECO:0007669"/>
    <property type="project" value="UniProtKB-ARBA"/>
</dbReference>
<dbReference type="GO" id="GO:0016787">
    <property type="term" value="F:hydrolase activity"/>
    <property type="evidence" value="ECO:0007669"/>
    <property type="project" value="InterPro"/>
</dbReference>
<reference evidence="4 5" key="1">
    <citation type="submission" date="2015-07" db="EMBL/GenBank/DDBJ databases">
        <title>Draft Genome Sequence of Malassezia furfur CBS1878 and Malassezia pachydermatis CBS1879.</title>
        <authorList>
            <person name="Triana S."/>
            <person name="Ohm R."/>
            <person name="Gonzalez A."/>
            <person name="DeCock H."/>
            <person name="Restrepo S."/>
            <person name="Celis A."/>
        </authorList>
    </citation>
    <scope>NUCLEOTIDE SEQUENCE [LARGE SCALE GENOMIC DNA]</scope>
    <source>
        <strain evidence="4 5">CBS 1879</strain>
    </source>
</reference>
<dbReference type="Pfam" id="PF21953">
    <property type="entry name" value="NadN_nucleosid_C"/>
    <property type="match status" value="1"/>
</dbReference>
<evidence type="ECO:0000313" key="4">
    <source>
        <dbReference type="EMBL" id="KOS12996.1"/>
    </source>
</evidence>
<dbReference type="OrthoDB" id="7722975at2759"/>
<proteinExistence type="predicted"/>
<dbReference type="InterPro" id="IPR053828">
    <property type="entry name" value="Nucleosidase_C"/>
</dbReference>
<dbReference type="GO" id="GO:0005829">
    <property type="term" value="C:cytosol"/>
    <property type="evidence" value="ECO:0007669"/>
    <property type="project" value="TreeGrafter"/>
</dbReference>
<dbReference type="FunFam" id="3.60.21.10:FF:000043">
    <property type="entry name" value="Ser/Thr protein phosphatase family"/>
    <property type="match status" value="1"/>
</dbReference>
<evidence type="ECO:0000313" key="5">
    <source>
        <dbReference type="Proteomes" id="UP000037751"/>
    </source>
</evidence>
<dbReference type="InterPro" id="IPR029052">
    <property type="entry name" value="Metallo-depent_PP-like"/>
</dbReference>
<dbReference type="Proteomes" id="UP000037751">
    <property type="component" value="Unassembled WGS sequence"/>
</dbReference>
<feature type="domain" description="Putative 5'-nucleotidase C-terminal" evidence="3">
    <location>
        <begin position="384"/>
        <end position="624"/>
    </location>
</feature>
<protein>
    <submittedName>
        <fullName evidence="4">Phosphoprotein phosphatase</fullName>
    </submittedName>
</protein>
<dbReference type="Pfam" id="PF00149">
    <property type="entry name" value="Metallophos"/>
    <property type="match status" value="1"/>
</dbReference>
<dbReference type="VEuPathDB" id="FungiDB:Malapachy_0440"/>
<gene>
    <name evidence="4" type="ORF">Malapachy_0440</name>
</gene>
<dbReference type="PANTHER" id="PTHR11575:SF22">
    <property type="entry name" value="ADL392WP"/>
    <property type="match status" value="1"/>
</dbReference>
<dbReference type="AlphaFoldDB" id="A0A0M8MI89"/>
<dbReference type="STRING" id="77020.A0A0M8MI89"/>
<feature type="domain" description="Calcineurin-like phosphoesterase" evidence="2">
    <location>
        <begin position="47"/>
        <end position="292"/>
    </location>
</feature>
<organism evidence="4 5">
    <name type="scientific">Malassezia pachydermatis</name>
    <dbReference type="NCBI Taxonomy" id="77020"/>
    <lineage>
        <taxon>Eukaryota</taxon>
        <taxon>Fungi</taxon>
        <taxon>Dikarya</taxon>
        <taxon>Basidiomycota</taxon>
        <taxon>Ustilaginomycotina</taxon>
        <taxon>Malasseziomycetes</taxon>
        <taxon>Malasseziales</taxon>
        <taxon>Malasseziaceae</taxon>
        <taxon>Malassezia</taxon>
    </lineage>
</organism>
<dbReference type="Gene3D" id="3.60.21.10">
    <property type="match status" value="1"/>
</dbReference>
<dbReference type="SUPFAM" id="SSF56300">
    <property type="entry name" value="Metallo-dependent phosphatases"/>
    <property type="match status" value="1"/>
</dbReference>
<evidence type="ECO:0000259" key="2">
    <source>
        <dbReference type="Pfam" id="PF00149"/>
    </source>
</evidence>
<dbReference type="SUPFAM" id="SSF55816">
    <property type="entry name" value="5'-nucleotidase (syn. UDP-sugar hydrolase), C-terminal domain"/>
    <property type="match status" value="1"/>
</dbReference>
<dbReference type="PANTHER" id="PTHR11575">
    <property type="entry name" value="5'-NUCLEOTIDASE-RELATED"/>
    <property type="match status" value="1"/>
</dbReference>
<evidence type="ECO:0000259" key="3">
    <source>
        <dbReference type="Pfam" id="PF21953"/>
    </source>
</evidence>
<dbReference type="EMBL" id="LGAV01000008">
    <property type="protein sequence ID" value="KOS12996.1"/>
    <property type="molecule type" value="Genomic_DNA"/>
</dbReference>
<feature type="signal peptide" evidence="1">
    <location>
        <begin position="1"/>
        <end position="18"/>
    </location>
</feature>
<comment type="caution">
    <text evidence="4">The sequence shown here is derived from an EMBL/GenBank/DDBJ whole genome shotgun (WGS) entry which is preliminary data.</text>
</comment>
<feature type="chain" id="PRO_5005818426" evidence="1">
    <location>
        <begin position="19"/>
        <end position="715"/>
    </location>
</feature>
<dbReference type="InterPro" id="IPR004843">
    <property type="entry name" value="Calcineurin-like_PHP"/>
</dbReference>
<accession>A0A0M8MI89</accession>